<feature type="compositionally biased region" description="Low complexity" evidence="1">
    <location>
        <begin position="267"/>
        <end position="283"/>
    </location>
</feature>
<feature type="compositionally biased region" description="Polar residues" evidence="1">
    <location>
        <begin position="284"/>
        <end position="298"/>
    </location>
</feature>
<accession>A0AAF1BXM4</accession>
<evidence type="ECO:0000256" key="1">
    <source>
        <dbReference type="SAM" id="MobiDB-lite"/>
    </source>
</evidence>
<feature type="compositionally biased region" description="Basic residues" evidence="1">
    <location>
        <begin position="373"/>
        <end position="395"/>
    </location>
</feature>
<organism evidence="2 3">
    <name type="scientific">Corynebacterium pyruviciproducens</name>
    <dbReference type="NCBI Taxonomy" id="598660"/>
    <lineage>
        <taxon>Bacteria</taxon>
        <taxon>Bacillati</taxon>
        <taxon>Actinomycetota</taxon>
        <taxon>Actinomycetes</taxon>
        <taxon>Mycobacteriales</taxon>
        <taxon>Corynebacteriaceae</taxon>
        <taxon>Corynebacterium</taxon>
    </lineage>
</organism>
<evidence type="ECO:0000313" key="2">
    <source>
        <dbReference type="EMBL" id="WOT03021.1"/>
    </source>
</evidence>
<protein>
    <submittedName>
        <fullName evidence="2">HNH endonuclease</fullName>
    </submittedName>
</protein>
<feature type="compositionally biased region" description="Low complexity" evidence="1">
    <location>
        <begin position="225"/>
        <end position="260"/>
    </location>
</feature>
<dbReference type="AlphaFoldDB" id="A0AAF1BXM4"/>
<feature type="compositionally biased region" description="Low complexity" evidence="1">
    <location>
        <begin position="313"/>
        <end position="366"/>
    </location>
</feature>
<reference evidence="2" key="1">
    <citation type="submission" date="2017-12" db="EMBL/GenBank/DDBJ databases">
        <authorList>
            <person name="Thomas-White K."/>
            <person name="Wolfe A.J."/>
        </authorList>
    </citation>
    <scope>NUCLEOTIDE SEQUENCE</scope>
    <source>
        <strain evidence="2">UMB0763</strain>
    </source>
</reference>
<dbReference type="EMBL" id="CP136958">
    <property type="protein sequence ID" value="WOT03021.1"/>
    <property type="molecule type" value="Genomic_DNA"/>
</dbReference>
<feature type="region of interest" description="Disordered" evidence="1">
    <location>
        <begin position="217"/>
        <end position="405"/>
    </location>
</feature>
<dbReference type="KEGG" id="cpyr:CYJ47_04415"/>
<evidence type="ECO:0000313" key="3">
    <source>
        <dbReference type="Proteomes" id="UP000234560"/>
    </source>
</evidence>
<keyword evidence="2" id="KW-0255">Endonuclease</keyword>
<keyword evidence="2" id="KW-0378">Hydrolase</keyword>
<gene>
    <name evidence="2" type="ORF">CYJ47_04415</name>
</gene>
<dbReference type="RefSeq" id="WP_257877810.1">
    <property type="nucleotide sequence ID" value="NZ_CP136958.1"/>
</dbReference>
<dbReference type="GO" id="GO:0004519">
    <property type="term" value="F:endonuclease activity"/>
    <property type="evidence" value="ECO:0007669"/>
    <property type="project" value="UniProtKB-KW"/>
</dbReference>
<dbReference type="Proteomes" id="UP000234560">
    <property type="component" value="Chromosome"/>
</dbReference>
<name>A0AAF1BXM4_9CORY</name>
<proteinExistence type="predicted"/>
<reference evidence="2" key="2">
    <citation type="submission" date="2023-10" db="EMBL/GenBank/DDBJ databases">
        <authorList>
            <person name="Choi B."/>
        </authorList>
    </citation>
    <scope>NUCLEOTIDE SEQUENCE</scope>
    <source>
        <strain evidence="2">UMB0763</strain>
    </source>
</reference>
<sequence length="405" mass="43438">MTALSTYADLTRGLDFLREVYEVDLRHPNSVELVAAQAQVFESTASAWLMSARSWFTSNNEEALELAATLPLDSLVAISRAVYKAAPELREPLRTQLARSAQGESPERVRAVAKQKLQETVTAKPTATMTISHEPDVMGMKHAHLRLPELQMNELQARALAVTPLNKNVPVSVRLADGLVKLLAGTSPDYSNHFDRTLVPAFILTVDDSTYVGDGRFATPTARYSPPKTSPTTTSAPTASSASTTPPATSAHTTNSKTSASPPPSCATPSASTKSSAPTPAATNWSFTANSTTPSPGSTAAKPTPTPSSRCVNRTTPKTTTTNPAIRTAGTADTPTPKKPATTRHTAPPGNTTTTPPPTTAGAPSTYYSGRALHLRQRERARRKKDTARRRRRSYRTWLPNDKPS</sequence>
<keyword evidence="2" id="KW-0540">Nuclease</keyword>